<keyword evidence="2" id="KW-1185">Reference proteome</keyword>
<protein>
    <recommendedName>
        <fullName evidence="3">Bacteriocin-protection protein</fullName>
    </recommendedName>
</protein>
<dbReference type="Proteomes" id="UP000598775">
    <property type="component" value="Unassembled WGS sequence"/>
</dbReference>
<gene>
    <name evidence="1" type="ORF">GCM10011399_17250</name>
</gene>
<dbReference type="EMBL" id="BMGP01000003">
    <property type="protein sequence ID" value="GGF24256.1"/>
    <property type="molecule type" value="Genomic_DNA"/>
</dbReference>
<organism evidence="1 2">
    <name type="scientific">Subtercola lobariae</name>
    <dbReference type="NCBI Taxonomy" id="1588641"/>
    <lineage>
        <taxon>Bacteria</taxon>
        <taxon>Bacillati</taxon>
        <taxon>Actinomycetota</taxon>
        <taxon>Actinomycetes</taxon>
        <taxon>Micrococcales</taxon>
        <taxon>Microbacteriaceae</taxon>
        <taxon>Subtercola</taxon>
    </lineage>
</organism>
<dbReference type="RefSeq" id="WP_203585909.1">
    <property type="nucleotide sequence ID" value="NZ_BMGP01000003.1"/>
</dbReference>
<comment type="caution">
    <text evidence="1">The sequence shown here is derived from an EMBL/GenBank/DDBJ whole genome shotgun (WGS) entry which is preliminary data.</text>
</comment>
<evidence type="ECO:0008006" key="3">
    <source>
        <dbReference type="Google" id="ProtNLM"/>
    </source>
</evidence>
<evidence type="ECO:0000313" key="2">
    <source>
        <dbReference type="Proteomes" id="UP000598775"/>
    </source>
</evidence>
<proteinExistence type="predicted"/>
<dbReference type="AlphaFoldDB" id="A0A917B4Z9"/>
<dbReference type="Pfam" id="PF13376">
    <property type="entry name" value="OmdA"/>
    <property type="match status" value="1"/>
</dbReference>
<name>A0A917B4Z9_9MICO</name>
<reference evidence="1 2" key="1">
    <citation type="journal article" date="2014" name="Int. J. Syst. Evol. Microbiol.">
        <title>Complete genome sequence of Corynebacterium casei LMG S-19264T (=DSM 44701T), isolated from a smear-ripened cheese.</title>
        <authorList>
            <consortium name="US DOE Joint Genome Institute (JGI-PGF)"/>
            <person name="Walter F."/>
            <person name="Albersmeier A."/>
            <person name="Kalinowski J."/>
            <person name="Ruckert C."/>
        </authorList>
    </citation>
    <scope>NUCLEOTIDE SEQUENCE [LARGE SCALE GENOMIC DNA]</scope>
    <source>
        <strain evidence="1 2">CGMCC 1.12976</strain>
    </source>
</reference>
<sequence length="194" mass="21395">MAVVREILYCASAVTWAAWLAAHHDESEGVRLAIAKKGGAHPSVSYAEALDEALCYGWIDGQKGALDDHHFLQNFGPRRPQSIWSKINVDKAEALIAADRMQPAGLAEIERAKANGRWQAAYAGSKTIEVPDDLLIALAPNPTATAFFEQLSGTNRYAILFRIGNVKRPETRARKIAEYVAMLARHETIYPQKP</sequence>
<evidence type="ECO:0000313" key="1">
    <source>
        <dbReference type="EMBL" id="GGF24256.1"/>
    </source>
</evidence>
<accession>A0A917B4Z9</accession>